<dbReference type="Pfam" id="PF19029">
    <property type="entry name" value="DUF883_C"/>
    <property type="match status" value="1"/>
</dbReference>
<keyword evidence="2" id="KW-1133">Transmembrane helix</keyword>
<dbReference type="RefSeq" id="WP_179710038.1">
    <property type="nucleotide sequence ID" value="NZ_JACCAS010000002.1"/>
</dbReference>
<organism evidence="4 7">
    <name type="scientific">Paraburkholderia bryophila</name>
    <dbReference type="NCBI Taxonomy" id="420952"/>
    <lineage>
        <taxon>Bacteria</taxon>
        <taxon>Pseudomonadati</taxon>
        <taxon>Pseudomonadota</taxon>
        <taxon>Betaproteobacteria</taxon>
        <taxon>Burkholderiales</taxon>
        <taxon>Burkholderiaceae</taxon>
        <taxon>Paraburkholderia</taxon>
    </lineage>
</organism>
<evidence type="ECO:0000313" key="7">
    <source>
        <dbReference type="Proteomes" id="UP000572540"/>
    </source>
</evidence>
<feature type="transmembrane region" description="Helical" evidence="2">
    <location>
        <begin position="75"/>
        <end position="93"/>
    </location>
</feature>
<reference evidence="6 7" key="1">
    <citation type="submission" date="2020-07" db="EMBL/GenBank/DDBJ databases">
        <title>Exploring microbial biodiversity for novel pathways involved in the catabolism of aromatic compounds derived from lignin.</title>
        <authorList>
            <person name="Elkins J."/>
        </authorList>
    </citation>
    <scope>NUCLEOTIDE SEQUENCE [LARGE SCALE GENOMIC DNA]</scope>
    <source>
        <strain evidence="4 7">H2C3B</strain>
        <strain evidence="5 6">H2C3C</strain>
    </source>
</reference>
<evidence type="ECO:0000313" key="5">
    <source>
        <dbReference type="EMBL" id="NYH27059.1"/>
    </source>
</evidence>
<dbReference type="InterPro" id="IPR043605">
    <property type="entry name" value="DUF883_C"/>
</dbReference>
<feature type="region of interest" description="Disordered" evidence="1">
    <location>
        <begin position="1"/>
        <end position="33"/>
    </location>
</feature>
<dbReference type="PANTHER" id="PTHR35893:SF3">
    <property type="entry name" value="INNER MEMBRANE PROTEIN"/>
    <property type="match status" value="1"/>
</dbReference>
<name>A0A7Z0AYH1_9BURK</name>
<dbReference type="Proteomes" id="UP000572540">
    <property type="component" value="Unassembled WGS sequence"/>
</dbReference>
<comment type="caution">
    <text evidence="4">The sequence shown here is derived from an EMBL/GenBank/DDBJ whole genome shotgun (WGS) entry which is preliminary data.</text>
</comment>
<dbReference type="AlphaFoldDB" id="A0A7Z0AYH1"/>
<dbReference type="InterPro" id="IPR010279">
    <property type="entry name" value="YqjD/ElaB"/>
</dbReference>
<keyword evidence="6" id="KW-1185">Reference proteome</keyword>
<proteinExistence type="predicted"/>
<accession>A0A7Z0AYH1</accession>
<evidence type="ECO:0000256" key="2">
    <source>
        <dbReference type="SAM" id="Phobius"/>
    </source>
</evidence>
<dbReference type="EMBL" id="JACCAS010000002">
    <property type="protein sequence ID" value="NYH27059.1"/>
    <property type="molecule type" value="Genomic_DNA"/>
</dbReference>
<gene>
    <name evidence="5" type="ORF">GGD40_006630</name>
    <name evidence="4" type="ORF">GGD41_001844</name>
</gene>
<protein>
    <submittedName>
        <fullName evidence="4">ElaB/YqjD/DUF883 family membrane-anchored ribosome-binding protein</fullName>
    </submittedName>
</protein>
<evidence type="ECO:0000259" key="3">
    <source>
        <dbReference type="Pfam" id="PF19029"/>
    </source>
</evidence>
<evidence type="ECO:0000313" key="4">
    <source>
        <dbReference type="EMBL" id="NYH14616.1"/>
    </source>
</evidence>
<dbReference type="EMBL" id="JACCAU010000001">
    <property type="protein sequence ID" value="NYH14616.1"/>
    <property type="molecule type" value="Genomic_DNA"/>
</dbReference>
<feature type="domain" description="DUF883" evidence="3">
    <location>
        <begin position="66"/>
        <end position="95"/>
    </location>
</feature>
<keyword evidence="2" id="KW-0472">Membrane</keyword>
<keyword evidence="2" id="KW-0812">Transmembrane</keyword>
<sequence length="95" mass="10124">MSNSTHLVSELNDPSEHPALANGPETERDTDAVSGKVRARLKRAKQKAADAQVIVIEKGRKSARAANDYAHDRPWTTAGVALGIGVLVGLLIGRK</sequence>
<evidence type="ECO:0000256" key="1">
    <source>
        <dbReference type="SAM" id="MobiDB-lite"/>
    </source>
</evidence>
<dbReference type="GO" id="GO:0043022">
    <property type="term" value="F:ribosome binding"/>
    <property type="evidence" value="ECO:0007669"/>
    <property type="project" value="InterPro"/>
</dbReference>
<evidence type="ECO:0000313" key="6">
    <source>
        <dbReference type="Proteomes" id="UP000540929"/>
    </source>
</evidence>
<dbReference type="Proteomes" id="UP000540929">
    <property type="component" value="Unassembled WGS sequence"/>
</dbReference>
<dbReference type="PANTHER" id="PTHR35893">
    <property type="entry name" value="INNER MEMBRANE PROTEIN-RELATED"/>
    <property type="match status" value="1"/>
</dbReference>